<accession>A0ACC1SHI3</accession>
<reference evidence="1" key="1">
    <citation type="submission" date="2022-07" db="EMBL/GenBank/DDBJ databases">
        <title>Genome Sequence of Phlebia brevispora.</title>
        <authorList>
            <person name="Buettner E."/>
        </authorList>
    </citation>
    <scope>NUCLEOTIDE SEQUENCE</scope>
    <source>
        <strain evidence="1">MPL23</strain>
    </source>
</reference>
<protein>
    <submittedName>
        <fullName evidence="1">Uncharacterized protein</fullName>
    </submittedName>
</protein>
<proteinExistence type="predicted"/>
<gene>
    <name evidence="1" type="ORF">NM688_g6329</name>
</gene>
<dbReference type="EMBL" id="JANHOG010001287">
    <property type="protein sequence ID" value="KAJ3539695.1"/>
    <property type="molecule type" value="Genomic_DNA"/>
</dbReference>
<keyword evidence="2" id="KW-1185">Reference proteome</keyword>
<evidence type="ECO:0000313" key="2">
    <source>
        <dbReference type="Proteomes" id="UP001148662"/>
    </source>
</evidence>
<sequence length="270" mass="30594">MPPIHVSQLVPCSSRIYATDVAAQESDRDPENANVEPVVPEPMQYRDVPAVVRMIAQAAEEMYDPLEHYMNDTPDKGDAKWKENVAYMTQYYHWTKWAYDKKAWTINHDHTDRRSSTPPPKDKADSPLDKMLDGIADYAMASTRTKQQTKRFEEFLEKIRKAVRSSCGDRLQDMFYISGVATAPAKQRRGYASTLMRMACTMADERNSATWLVVGNVPANNAFYAAFGFVTVAQTLLGDEDPDWTEDPVPVDVMVREPSSAAWKEKAELV</sequence>
<comment type="caution">
    <text evidence="1">The sequence shown here is derived from an EMBL/GenBank/DDBJ whole genome shotgun (WGS) entry which is preliminary data.</text>
</comment>
<evidence type="ECO:0000313" key="1">
    <source>
        <dbReference type="EMBL" id="KAJ3539695.1"/>
    </source>
</evidence>
<dbReference type="Proteomes" id="UP001148662">
    <property type="component" value="Unassembled WGS sequence"/>
</dbReference>
<organism evidence="1 2">
    <name type="scientific">Phlebia brevispora</name>
    <dbReference type="NCBI Taxonomy" id="194682"/>
    <lineage>
        <taxon>Eukaryota</taxon>
        <taxon>Fungi</taxon>
        <taxon>Dikarya</taxon>
        <taxon>Basidiomycota</taxon>
        <taxon>Agaricomycotina</taxon>
        <taxon>Agaricomycetes</taxon>
        <taxon>Polyporales</taxon>
        <taxon>Meruliaceae</taxon>
        <taxon>Phlebia</taxon>
    </lineage>
</organism>
<name>A0ACC1SHI3_9APHY</name>